<feature type="non-terminal residue" evidence="2">
    <location>
        <position position="172"/>
    </location>
</feature>
<protein>
    <submittedName>
        <fullName evidence="2">Carbonic anhydrase, gamma class</fullName>
        <ecNumber evidence="2">4.2.1.1</ecNumber>
    </submittedName>
</protein>
<keyword evidence="2" id="KW-0456">Lyase</keyword>
<feature type="compositionally biased region" description="Basic residues" evidence="1">
    <location>
        <begin position="140"/>
        <end position="161"/>
    </location>
</feature>
<evidence type="ECO:0000256" key="1">
    <source>
        <dbReference type="SAM" id="MobiDB-lite"/>
    </source>
</evidence>
<reference evidence="2" key="1">
    <citation type="submission" date="2020-02" db="EMBL/GenBank/DDBJ databases">
        <authorList>
            <person name="Meier V. D."/>
        </authorList>
    </citation>
    <scope>NUCLEOTIDE SEQUENCE</scope>
    <source>
        <strain evidence="2">AVDCRST_MAG38</strain>
    </source>
</reference>
<sequence>ADLCAGRLGTDDRPDRLRAPRRGGDRRRRAGRRGERLAGSGPPRRLRQHPDRPADLDPGRHGRSRHRPGTRRDRCRVRGRAQRPPGGLHRRGRLPHRIHVGGPAAGDRPVGRAGRSPRAGRQRRRGPFPRDGPRCAGPHARGRRRRGRLRPHRLALRRQRPTLRDRAAPHRL</sequence>
<feature type="compositionally biased region" description="Basic and acidic residues" evidence="1">
    <location>
        <begin position="48"/>
        <end position="60"/>
    </location>
</feature>
<feature type="compositionally biased region" description="Basic residues" evidence="1">
    <location>
        <begin position="19"/>
        <end position="31"/>
    </location>
</feature>
<evidence type="ECO:0000313" key="2">
    <source>
        <dbReference type="EMBL" id="CAA9463294.1"/>
    </source>
</evidence>
<proteinExistence type="predicted"/>
<feature type="compositionally biased region" description="Basic and acidic residues" evidence="1">
    <location>
        <begin position="9"/>
        <end position="18"/>
    </location>
</feature>
<dbReference type="GO" id="GO:0004089">
    <property type="term" value="F:carbonate dehydratase activity"/>
    <property type="evidence" value="ECO:0007669"/>
    <property type="project" value="UniProtKB-EC"/>
</dbReference>
<accession>A0A6J4R6Z6</accession>
<feature type="region of interest" description="Disordered" evidence="1">
    <location>
        <begin position="1"/>
        <end position="172"/>
    </location>
</feature>
<gene>
    <name evidence="2" type="ORF">AVDCRST_MAG38-400</name>
</gene>
<feature type="compositionally biased region" description="Basic residues" evidence="1">
    <location>
        <begin position="88"/>
        <end position="99"/>
    </location>
</feature>
<name>A0A6J4R6Z6_9ACTN</name>
<dbReference type="AlphaFoldDB" id="A0A6J4R6Z6"/>
<feature type="compositionally biased region" description="Basic and acidic residues" evidence="1">
    <location>
        <begin position="162"/>
        <end position="172"/>
    </location>
</feature>
<dbReference type="EMBL" id="CADCVJ010000022">
    <property type="protein sequence ID" value="CAA9463294.1"/>
    <property type="molecule type" value="Genomic_DNA"/>
</dbReference>
<feature type="compositionally biased region" description="Basic residues" evidence="1">
    <location>
        <begin position="118"/>
        <end position="127"/>
    </location>
</feature>
<feature type="non-terminal residue" evidence="2">
    <location>
        <position position="1"/>
    </location>
</feature>
<organism evidence="2">
    <name type="scientific">uncultured Solirubrobacteraceae bacterium</name>
    <dbReference type="NCBI Taxonomy" id="1162706"/>
    <lineage>
        <taxon>Bacteria</taxon>
        <taxon>Bacillati</taxon>
        <taxon>Actinomycetota</taxon>
        <taxon>Thermoleophilia</taxon>
        <taxon>Solirubrobacterales</taxon>
        <taxon>Solirubrobacteraceae</taxon>
        <taxon>environmental samples</taxon>
    </lineage>
</organism>
<feature type="compositionally biased region" description="Basic residues" evidence="1">
    <location>
        <begin position="61"/>
        <end position="81"/>
    </location>
</feature>
<dbReference type="EC" id="4.2.1.1" evidence="2"/>